<name>A0A6J8DJ94_MYTCO</name>
<dbReference type="OrthoDB" id="6158911at2759"/>
<evidence type="ECO:0000313" key="2">
    <source>
        <dbReference type="EMBL" id="CAC5408146.1"/>
    </source>
</evidence>
<sequence length="194" mass="21863">MRADIKSNGEPLRSLSPVSIGELRKIILADPTKSCELDPLPTKLRKHYVDHLLPSITDIVNTSLSDQCVPVSFKQAVVHVRPLLKKPSLDKEVFKHYRPVSNLPFISKTLEKVVYSRLENDINSHSLHDSVQSAYRACHSTETALLRVYHDIAYALDNNSCAVLLMLDLSAAFDDIDHQILFNRLALPEMLCYG</sequence>
<dbReference type="InterPro" id="IPR000477">
    <property type="entry name" value="RT_dom"/>
</dbReference>
<dbReference type="PANTHER" id="PTHR19446">
    <property type="entry name" value="REVERSE TRANSCRIPTASES"/>
    <property type="match status" value="1"/>
</dbReference>
<accession>A0A6J8DJ94</accession>
<protein>
    <recommendedName>
        <fullName evidence="1">Reverse transcriptase domain-containing protein</fullName>
    </recommendedName>
</protein>
<reference evidence="2 3" key="1">
    <citation type="submission" date="2020-06" db="EMBL/GenBank/DDBJ databases">
        <authorList>
            <person name="Li R."/>
            <person name="Bekaert M."/>
        </authorList>
    </citation>
    <scope>NUCLEOTIDE SEQUENCE [LARGE SCALE GENOMIC DNA]</scope>
    <source>
        <strain evidence="3">wild</strain>
    </source>
</reference>
<dbReference type="AlphaFoldDB" id="A0A6J8DJ94"/>
<proteinExistence type="predicted"/>
<keyword evidence="3" id="KW-1185">Reference proteome</keyword>
<feature type="domain" description="Reverse transcriptase" evidence="1">
    <location>
        <begin position="88"/>
        <end position="185"/>
    </location>
</feature>
<gene>
    <name evidence="2" type="ORF">MCOR_41569</name>
</gene>
<dbReference type="Pfam" id="PF00078">
    <property type="entry name" value="RVT_1"/>
    <property type="match status" value="1"/>
</dbReference>
<dbReference type="EMBL" id="CACVKT020007515">
    <property type="protein sequence ID" value="CAC5408146.1"/>
    <property type="molecule type" value="Genomic_DNA"/>
</dbReference>
<dbReference type="Proteomes" id="UP000507470">
    <property type="component" value="Unassembled WGS sequence"/>
</dbReference>
<evidence type="ECO:0000313" key="3">
    <source>
        <dbReference type="Proteomes" id="UP000507470"/>
    </source>
</evidence>
<organism evidence="2 3">
    <name type="scientific">Mytilus coruscus</name>
    <name type="common">Sea mussel</name>
    <dbReference type="NCBI Taxonomy" id="42192"/>
    <lineage>
        <taxon>Eukaryota</taxon>
        <taxon>Metazoa</taxon>
        <taxon>Spiralia</taxon>
        <taxon>Lophotrochozoa</taxon>
        <taxon>Mollusca</taxon>
        <taxon>Bivalvia</taxon>
        <taxon>Autobranchia</taxon>
        <taxon>Pteriomorphia</taxon>
        <taxon>Mytilida</taxon>
        <taxon>Mytiloidea</taxon>
        <taxon>Mytilidae</taxon>
        <taxon>Mytilinae</taxon>
        <taxon>Mytilus</taxon>
    </lineage>
</organism>
<evidence type="ECO:0000259" key="1">
    <source>
        <dbReference type="Pfam" id="PF00078"/>
    </source>
</evidence>